<gene>
    <name evidence="6" type="ORF">CEE60_11895</name>
    <name evidence="7" type="ORF">E5352_11855</name>
</gene>
<dbReference type="GO" id="GO:0005829">
    <property type="term" value="C:cytosol"/>
    <property type="evidence" value="ECO:0007669"/>
    <property type="project" value="TreeGrafter"/>
</dbReference>
<name>A0A2D0AJL4_STEMA</name>
<protein>
    <submittedName>
        <fullName evidence="7">Response regulator transcription factor</fullName>
    </submittedName>
    <submittedName>
        <fullName evidence="6">Two-component system response regulator</fullName>
    </submittedName>
</protein>
<feature type="modified residue" description="4-aspartylphosphate" evidence="2">
    <location>
        <position position="62"/>
    </location>
</feature>
<reference evidence="7 9" key="2">
    <citation type="submission" date="2019-04" db="EMBL/GenBank/DDBJ databases">
        <title>Microbes associate with the intestines of laboratory mice.</title>
        <authorList>
            <person name="Navarre W."/>
            <person name="Wong E."/>
            <person name="Huang K."/>
            <person name="Tropini C."/>
            <person name="Ng K."/>
            <person name="Yu B."/>
        </authorList>
    </citation>
    <scope>NUCLEOTIDE SEQUENCE [LARGE SCALE GENOMIC DNA]</scope>
    <source>
        <strain evidence="7 9">NM62_B4-13</strain>
    </source>
</reference>
<dbReference type="GO" id="GO:0006355">
    <property type="term" value="P:regulation of DNA-templated transcription"/>
    <property type="evidence" value="ECO:0007669"/>
    <property type="project" value="InterPro"/>
</dbReference>
<dbReference type="SUPFAM" id="SSF52172">
    <property type="entry name" value="CheY-like"/>
    <property type="match status" value="1"/>
</dbReference>
<dbReference type="PANTHER" id="PTHR48111:SF36">
    <property type="entry name" value="TRANSCRIPTIONAL REGULATORY PROTEIN CUTR"/>
    <property type="match status" value="1"/>
</dbReference>
<dbReference type="PROSITE" id="PS51755">
    <property type="entry name" value="OMPR_PHOB"/>
    <property type="match status" value="1"/>
</dbReference>
<feature type="domain" description="Response regulatory" evidence="4">
    <location>
        <begin position="13"/>
        <end position="127"/>
    </location>
</feature>
<proteinExistence type="predicted"/>
<dbReference type="Gene3D" id="1.10.10.10">
    <property type="entry name" value="Winged helix-like DNA-binding domain superfamily/Winged helix DNA-binding domain"/>
    <property type="match status" value="1"/>
</dbReference>
<keyword evidence="2" id="KW-0597">Phosphoprotein</keyword>
<evidence type="ECO:0000259" key="5">
    <source>
        <dbReference type="PROSITE" id="PS51755"/>
    </source>
</evidence>
<dbReference type="EMBL" id="SRYW01000009">
    <property type="protein sequence ID" value="TGY33628.1"/>
    <property type="molecule type" value="Genomic_DNA"/>
</dbReference>
<accession>A0A2D0AJL4</accession>
<dbReference type="OrthoDB" id="9802426at2"/>
<evidence type="ECO:0000256" key="1">
    <source>
        <dbReference type="ARBA" id="ARBA00023125"/>
    </source>
</evidence>
<dbReference type="Pfam" id="PF00072">
    <property type="entry name" value="Response_reg"/>
    <property type="match status" value="1"/>
</dbReference>
<dbReference type="GO" id="GO:0000156">
    <property type="term" value="F:phosphorelay response regulator activity"/>
    <property type="evidence" value="ECO:0007669"/>
    <property type="project" value="TreeGrafter"/>
</dbReference>
<dbReference type="Pfam" id="PF00486">
    <property type="entry name" value="Trans_reg_C"/>
    <property type="match status" value="1"/>
</dbReference>
<dbReference type="GO" id="GO:0032993">
    <property type="term" value="C:protein-DNA complex"/>
    <property type="evidence" value="ECO:0007669"/>
    <property type="project" value="TreeGrafter"/>
</dbReference>
<dbReference type="SMART" id="SM00862">
    <property type="entry name" value="Trans_reg_C"/>
    <property type="match status" value="1"/>
</dbReference>
<comment type="caution">
    <text evidence="6">The sequence shown here is derived from an EMBL/GenBank/DDBJ whole genome shotgun (WGS) entry which is preliminary data.</text>
</comment>
<evidence type="ECO:0000313" key="7">
    <source>
        <dbReference type="EMBL" id="TGY33628.1"/>
    </source>
</evidence>
<evidence type="ECO:0000259" key="4">
    <source>
        <dbReference type="PROSITE" id="PS50110"/>
    </source>
</evidence>
<dbReference type="InterPro" id="IPR039420">
    <property type="entry name" value="WalR-like"/>
</dbReference>
<evidence type="ECO:0000313" key="6">
    <source>
        <dbReference type="EMBL" id="OWQ52743.1"/>
    </source>
</evidence>
<dbReference type="SMART" id="SM00448">
    <property type="entry name" value="REC"/>
    <property type="match status" value="1"/>
</dbReference>
<reference evidence="6 8" key="1">
    <citation type="submission" date="2017-06" db="EMBL/GenBank/DDBJ databases">
        <authorList>
            <person name="Kim H.J."/>
            <person name="Triplett B.A."/>
        </authorList>
    </citation>
    <scope>NUCLEOTIDE SEQUENCE [LARGE SCALE GENOMIC DNA]</scope>
    <source>
        <strain evidence="6 8">13146</strain>
    </source>
</reference>
<dbReference type="InterPro" id="IPR016032">
    <property type="entry name" value="Sig_transdc_resp-reg_C-effctor"/>
</dbReference>
<dbReference type="CDD" id="cd00383">
    <property type="entry name" value="trans_reg_C"/>
    <property type="match status" value="1"/>
</dbReference>
<dbReference type="InterPro" id="IPR036388">
    <property type="entry name" value="WH-like_DNA-bd_sf"/>
</dbReference>
<dbReference type="AlphaFoldDB" id="A0A2D0AJL4"/>
<dbReference type="Gene3D" id="3.40.50.2300">
    <property type="match status" value="1"/>
</dbReference>
<evidence type="ECO:0000313" key="9">
    <source>
        <dbReference type="Proteomes" id="UP000306631"/>
    </source>
</evidence>
<feature type="domain" description="OmpR/PhoB-type" evidence="5">
    <location>
        <begin position="135"/>
        <end position="233"/>
    </location>
</feature>
<keyword evidence="1 3" id="KW-0238">DNA-binding</keyword>
<dbReference type="PANTHER" id="PTHR48111">
    <property type="entry name" value="REGULATOR OF RPOS"/>
    <property type="match status" value="1"/>
</dbReference>
<sequence length="238" mass="25671">MAPSLPAPAVSNRIALVEDHPRLANLVERGLGAAGIAVDTFATLEAAWHGLLHLPYALAIVDRGLPDGDGLNLIRRLRAADSKLPCLMLTAKDALHDRVAGLDAGADDYLPKPFAIEELTARVRALMRRPAEFRELQLSYHGLQILPELSCMRHHQDQVSLAPAELQLIILMVRGAGQVVRRTALEAAAWGVSDAVTPNALDVALHRLRKKLAAIDAPLSLINVRNLGFSLIPSDAAE</sequence>
<dbReference type="InterPro" id="IPR011006">
    <property type="entry name" value="CheY-like_superfamily"/>
</dbReference>
<dbReference type="Proteomes" id="UP000306631">
    <property type="component" value="Unassembled WGS sequence"/>
</dbReference>
<dbReference type="PROSITE" id="PS50110">
    <property type="entry name" value="RESPONSE_REGULATORY"/>
    <property type="match status" value="1"/>
</dbReference>
<organism evidence="6 8">
    <name type="scientific">Stenotrophomonas maltophilia</name>
    <name type="common">Pseudomonas maltophilia</name>
    <name type="synonym">Xanthomonas maltophilia</name>
    <dbReference type="NCBI Taxonomy" id="40324"/>
    <lineage>
        <taxon>Bacteria</taxon>
        <taxon>Pseudomonadati</taxon>
        <taxon>Pseudomonadota</taxon>
        <taxon>Gammaproteobacteria</taxon>
        <taxon>Lysobacterales</taxon>
        <taxon>Lysobacteraceae</taxon>
        <taxon>Stenotrophomonas</taxon>
        <taxon>Stenotrophomonas maltophilia group</taxon>
    </lineage>
</organism>
<feature type="DNA-binding region" description="OmpR/PhoB-type" evidence="3">
    <location>
        <begin position="135"/>
        <end position="233"/>
    </location>
</feature>
<dbReference type="Gene3D" id="6.10.250.690">
    <property type="match status" value="1"/>
</dbReference>
<dbReference type="EMBL" id="NIVS01000027">
    <property type="protein sequence ID" value="OWQ52743.1"/>
    <property type="molecule type" value="Genomic_DNA"/>
</dbReference>
<dbReference type="GO" id="GO:0000976">
    <property type="term" value="F:transcription cis-regulatory region binding"/>
    <property type="evidence" value="ECO:0007669"/>
    <property type="project" value="TreeGrafter"/>
</dbReference>
<evidence type="ECO:0000256" key="2">
    <source>
        <dbReference type="PROSITE-ProRule" id="PRU00169"/>
    </source>
</evidence>
<evidence type="ECO:0000313" key="8">
    <source>
        <dbReference type="Proteomes" id="UP000198157"/>
    </source>
</evidence>
<dbReference type="SUPFAM" id="SSF46894">
    <property type="entry name" value="C-terminal effector domain of the bipartite response regulators"/>
    <property type="match status" value="1"/>
</dbReference>
<dbReference type="InterPro" id="IPR001789">
    <property type="entry name" value="Sig_transdc_resp-reg_receiver"/>
</dbReference>
<evidence type="ECO:0000256" key="3">
    <source>
        <dbReference type="PROSITE-ProRule" id="PRU01091"/>
    </source>
</evidence>
<dbReference type="RefSeq" id="WP_088434051.1">
    <property type="nucleotide sequence ID" value="NZ_SRYW01000009.1"/>
</dbReference>
<dbReference type="InterPro" id="IPR001867">
    <property type="entry name" value="OmpR/PhoB-type_DNA-bd"/>
</dbReference>
<dbReference type="Proteomes" id="UP000198157">
    <property type="component" value="Unassembled WGS sequence"/>
</dbReference>